<keyword evidence="2" id="KW-0472">Membrane</keyword>
<name>A0A401UUS7_9CLOT</name>
<keyword evidence="4" id="KW-1185">Reference proteome</keyword>
<gene>
    <name evidence="3" type="ORF">Ctaglu_49300</name>
</gene>
<evidence type="ECO:0000256" key="1">
    <source>
        <dbReference type="SAM" id="Coils"/>
    </source>
</evidence>
<reference evidence="3 4" key="1">
    <citation type="submission" date="2018-11" db="EMBL/GenBank/DDBJ databases">
        <title>Genome sequencing and assembly of Clostridium tagluense strain A121.</title>
        <authorList>
            <person name="Murakami T."/>
            <person name="Segawa T."/>
            <person name="Shcherbakova V.A."/>
            <person name="Mori H."/>
            <person name="Yoshimura Y."/>
        </authorList>
    </citation>
    <scope>NUCLEOTIDE SEQUENCE [LARGE SCALE GENOMIC DNA]</scope>
    <source>
        <strain evidence="3 4">A121</strain>
    </source>
</reference>
<protein>
    <submittedName>
        <fullName evidence="3">Uncharacterized protein</fullName>
    </submittedName>
</protein>
<dbReference type="AlphaFoldDB" id="A0A401UUS7"/>
<evidence type="ECO:0000313" key="3">
    <source>
        <dbReference type="EMBL" id="GCD13307.1"/>
    </source>
</evidence>
<keyword evidence="2" id="KW-0812">Transmembrane</keyword>
<organism evidence="3 4">
    <name type="scientific">Clostridium tagluense</name>
    <dbReference type="NCBI Taxonomy" id="360422"/>
    <lineage>
        <taxon>Bacteria</taxon>
        <taxon>Bacillati</taxon>
        <taxon>Bacillota</taxon>
        <taxon>Clostridia</taxon>
        <taxon>Eubacteriales</taxon>
        <taxon>Clostridiaceae</taxon>
        <taxon>Clostridium</taxon>
    </lineage>
</organism>
<evidence type="ECO:0000313" key="4">
    <source>
        <dbReference type="Proteomes" id="UP000287872"/>
    </source>
</evidence>
<feature type="transmembrane region" description="Helical" evidence="2">
    <location>
        <begin position="81"/>
        <end position="100"/>
    </location>
</feature>
<proteinExistence type="predicted"/>
<sequence>MSENCIDCIQIKNVKEDILEVKTKIDKLETEINNVKERAGRNEEQTKMVFKILSEIKTSIEKISTKMDVIEAKPNVLLEKVAVGVITAVVMLVISLALRYKGVM</sequence>
<accession>A0A401UUS7</accession>
<dbReference type="EMBL" id="BHYK01000116">
    <property type="protein sequence ID" value="GCD13307.1"/>
    <property type="molecule type" value="Genomic_DNA"/>
</dbReference>
<dbReference type="Proteomes" id="UP000287872">
    <property type="component" value="Unassembled WGS sequence"/>
</dbReference>
<feature type="coiled-coil region" evidence="1">
    <location>
        <begin position="11"/>
        <end position="45"/>
    </location>
</feature>
<keyword evidence="1" id="KW-0175">Coiled coil</keyword>
<dbReference type="OrthoDB" id="1904583at2"/>
<keyword evidence="2" id="KW-1133">Transmembrane helix</keyword>
<dbReference type="RefSeq" id="WP_125006725.1">
    <property type="nucleotide sequence ID" value="NZ_BHYK01000116.1"/>
</dbReference>
<evidence type="ECO:0000256" key="2">
    <source>
        <dbReference type="SAM" id="Phobius"/>
    </source>
</evidence>
<comment type="caution">
    <text evidence="3">The sequence shown here is derived from an EMBL/GenBank/DDBJ whole genome shotgun (WGS) entry which is preliminary data.</text>
</comment>